<dbReference type="Proteomes" id="UP001230317">
    <property type="component" value="Unassembled WGS sequence"/>
</dbReference>
<evidence type="ECO:0000256" key="1">
    <source>
        <dbReference type="SAM" id="SignalP"/>
    </source>
</evidence>
<evidence type="ECO:0000313" key="2">
    <source>
        <dbReference type="EMBL" id="MDK4247198.1"/>
    </source>
</evidence>
<dbReference type="Proteomes" id="UP001239414">
    <property type="component" value="Unassembled WGS sequence"/>
</dbReference>
<evidence type="ECO:0000313" key="5">
    <source>
        <dbReference type="Proteomes" id="UP001239414"/>
    </source>
</evidence>
<feature type="signal peptide" evidence="1">
    <location>
        <begin position="1"/>
        <end position="27"/>
    </location>
</feature>
<keyword evidence="5" id="KW-1185">Reference proteome</keyword>
<evidence type="ECO:0000313" key="3">
    <source>
        <dbReference type="EMBL" id="MDK4335744.1"/>
    </source>
</evidence>
<reference evidence="3 5" key="1">
    <citation type="submission" date="2023-05" db="EMBL/GenBank/DDBJ databases">
        <title>Metabolic capabilities are highly conserved among human nasal-associated Corynebacterium species in pangenomic analyses.</title>
        <authorList>
            <person name="Tran T.H."/>
            <person name="Roberts A.Q."/>
            <person name="Escapa I.F."/>
            <person name="Gao W."/>
            <person name="Conlan S."/>
            <person name="Kong H."/>
            <person name="Segre J.A."/>
            <person name="Kelly M.S."/>
            <person name="Lemon K.P."/>
        </authorList>
    </citation>
    <scope>NUCLEOTIDE SEQUENCE</scope>
    <source>
        <strain evidence="3">KPL2618</strain>
        <strain evidence="2 5">KPL3802</strain>
    </source>
</reference>
<dbReference type="AlphaFoldDB" id="A0AAP4C066"/>
<dbReference type="GeneID" id="81675627"/>
<name>A0AAP4C066_9CORY</name>
<organism evidence="3 4">
    <name type="scientific">Corynebacterium accolens</name>
    <dbReference type="NCBI Taxonomy" id="38284"/>
    <lineage>
        <taxon>Bacteria</taxon>
        <taxon>Bacillati</taxon>
        <taxon>Actinomycetota</taxon>
        <taxon>Actinomycetes</taxon>
        <taxon>Mycobacteriales</taxon>
        <taxon>Corynebacteriaceae</taxon>
        <taxon>Corynebacterium</taxon>
    </lineage>
</organism>
<sequence>MRKRLSTSLVAATAVAAGLVTPAVASADETGKGLSAECKAQVEAAKQEHLKNIEEGKGGVNLSNPNKFLEGLLNGYGTAGMPKQPDCVTKEAQQQQLDSLTKLGSSEETAEKFLKVSQWTAVIAGAVAAILQTYAAIAKFNPAVLEPLKAALDRLGIKY</sequence>
<gene>
    <name evidence="2" type="ORF">QPX34_04035</name>
    <name evidence="3" type="ORF">QPX58_10040</name>
</gene>
<proteinExistence type="predicted"/>
<evidence type="ECO:0000313" key="4">
    <source>
        <dbReference type="Proteomes" id="UP001230317"/>
    </source>
</evidence>
<comment type="caution">
    <text evidence="3">The sequence shown here is derived from an EMBL/GenBank/DDBJ whole genome shotgun (WGS) entry which is preliminary data.</text>
</comment>
<protein>
    <recommendedName>
        <fullName evidence="6">Secreted protein</fullName>
    </recommendedName>
</protein>
<dbReference type="RefSeq" id="WP_005278493.1">
    <property type="nucleotide sequence ID" value="NZ_CP046605.1"/>
</dbReference>
<dbReference type="EMBL" id="JASNVU010000014">
    <property type="protein sequence ID" value="MDK4335744.1"/>
    <property type="molecule type" value="Genomic_DNA"/>
</dbReference>
<accession>A0AAP4C066</accession>
<keyword evidence="1" id="KW-0732">Signal</keyword>
<feature type="chain" id="PRO_5042865528" description="Secreted protein" evidence="1">
    <location>
        <begin position="28"/>
        <end position="159"/>
    </location>
</feature>
<evidence type="ECO:0008006" key="6">
    <source>
        <dbReference type="Google" id="ProtNLM"/>
    </source>
</evidence>
<dbReference type="EMBL" id="JASNUO010000003">
    <property type="protein sequence ID" value="MDK4247198.1"/>
    <property type="molecule type" value="Genomic_DNA"/>
</dbReference>